<evidence type="ECO:0000313" key="3">
    <source>
        <dbReference type="Proteomes" id="UP001189429"/>
    </source>
</evidence>
<feature type="compositionally biased region" description="Low complexity" evidence="1">
    <location>
        <begin position="134"/>
        <end position="154"/>
    </location>
</feature>
<name>A0ABN9VYK8_9DINO</name>
<comment type="caution">
    <text evidence="2">The sequence shown here is derived from an EMBL/GenBank/DDBJ whole genome shotgun (WGS) entry which is preliminary data.</text>
</comment>
<keyword evidence="3" id="KW-1185">Reference proteome</keyword>
<protein>
    <submittedName>
        <fullName evidence="2">Uncharacterized protein</fullName>
    </submittedName>
</protein>
<feature type="region of interest" description="Disordered" evidence="1">
    <location>
        <begin position="93"/>
        <end position="265"/>
    </location>
</feature>
<sequence>MAGVSACQNLRGHANRLVRWGPPRQAPSGRQSGSGGEHRARVAGLVKSASAGERQPTGAAGAPADDSAEVAAKRLGKAENGYAPMVIGPAACRPTARARARAPQARTPPNTGSQGGDHAARGSTGGPAERKSCRSAAAASTADSSSRYPSPSSREPALVILGAARARATRQAHARATTTSPPAGTHRVQAARAPPGSAPASPAAAPGESWGALQRRGRRRPPRSRPHQAARARPRRQGLAADLRRAPRPPWRAGAASGGAHQGAGGPFPLCAWLKQGRVLKEEEEEEEF</sequence>
<feature type="compositionally biased region" description="Basic residues" evidence="1">
    <location>
        <begin position="215"/>
        <end position="236"/>
    </location>
</feature>
<organism evidence="2 3">
    <name type="scientific">Prorocentrum cordatum</name>
    <dbReference type="NCBI Taxonomy" id="2364126"/>
    <lineage>
        <taxon>Eukaryota</taxon>
        <taxon>Sar</taxon>
        <taxon>Alveolata</taxon>
        <taxon>Dinophyceae</taxon>
        <taxon>Prorocentrales</taxon>
        <taxon>Prorocentraceae</taxon>
        <taxon>Prorocentrum</taxon>
    </lineage>
</organism>
<evidence type="ECO:0000256" key="1">
    <source>
        <dbReference type="SAM" id="MobiDB-lite"/>
    </source>
</evidence>
<dbReference type="EMBL" id="CAUYUJ010017881">
    <property type="protein sequence ID" value="CAK0878767.1"/>
    <property type="molecule type" value="Genomic_DNA"/>
</dbReference>
<gene>
    <name evidence="2" type="ORF">PCOR1329_LOCUS62407</name>
</gene>
<feature type="compositionally biased region" description="Low complexity" evidence="1">
    <location>
        <begin position="93"/>
        <end position="109"/>
    </location>
</feature>
<proteinExistence type="predicted"/>
<feature type="compositionally biased region" description="Gly residues" evidence="1">
    <location>
        <begin position="256"/>
        <end position="265"/>
    </location>
</feature>
<reference evidence="2" key="1">
    <citation type="submission" date="2023-10" db="EMBL/GenBank/DDBJ databases">
        <authorList>
            <person name="Chen Y."/>
            <person name="Shah S."/>
            <person name="Dougan E. K."/>
            <person name="Thang M."/>
            <person name="Chan C."/>
        </authorList>
    </citation>
    <scope>NUCLEOTIDE SEQUENCE [LARGE SCALE GENOMIC DNA]</scope>
</reference>
<feature type="compositionally biased region" description="Low complexity" evidence="1">
    <location>
        <begin position="190"/>
        <end position="214"/>
    </location>
</feature>
<dbReference type="Proteomes" id="UP001189429">
    <property type="component" value="Unassembled WGS sequence"/>
</dbReference>
<feature type="region of interest" description="Disordered" evidence="1">
    <location>
        <begin position="1"/>
        <end position="68"/>
    </location>
</feature>
<evidence type="ECO:0000313" key="2">
    <source>
        <dbReference type="EMBL" id="CAK0878767.1"/>
    </source>
</evidence>
<accession>A0ABN9VYK8</accession>